<keyword evidence="3" id="KW-0812">Transmembrane</keyword>
<evidence type="ECO:0000256" key="2">
    <source>
        <dbReference type="ARBA" id="ARBA00034247"/>
    </source>
</evidence>
<feature type="transmembrane region" description="Helical" evidence="3">
    <location>
        <begin position="155"/>
        <end position="175"/>
    </location>
</feature>
<dbReference type="CDD" id="cd01949">
    <property type="entry name" value="GGDEF"/>
    <property type="match status" value="1"/>
</dbReference>
<evidence type="ECO:0000313" key="5">
    <source>
        <dbReference type="EMBL" id="TVV73223.1"/>
    </source>
</evidence>
<dbReference type="OrthoDB" id="9812260at2"/>
<dbReference type="PANTHER" id="PTHR45138">
    <property type="entry name" value="REGULATORY COMPONENTS OF SENSORY TRANSDUCTION SYSTEM"/>
    <property type="match status" value="1"/>
</dbReference>
<comment type="catalytic activity">
    <reaction evidence="2">
        <text>2 GTP = 3',3'-c-di-GMP + 2 diphosphate</text>
        <dbReference type="Rhea" id="RHEA:24898"/>
        <dbReference type="ChEBI" id="CHEBI:33019"/>
        <dbReference type="ChEBI" id="CHEBI:37565"/>
        <dbReference type="ChEBI" id="CHEBI:58805"/>
        <dbReference type="EC" id="2.7.7.65"/>
    </reaction>
</comment>
<feature type="transmembrane region" description="Helical" evidence="3">
    <location>
        <begin position="36"/>
        <end position="57"/>
    </location>
</feature>
<proteinExistence type="predicted"/>
<keyword evidence="6" id="KW-1185">Reference proteome</keyword>
<dbReference type="SMART" id="SM00267">
    <property type="entry name" value="GGDEF"/>
    <property type="match status" value="1"/>
</dbReference>
<dbReference type="FunFam" id="3.30.70.270:FF:000001">
    <property type="entry name" value="Diguanylate cyclase domain protein"/>
    <property type="match status" value="1"/>
</dbReference>
<feature type="domain" description="GGDEF" evidence="4">
    <location>
        <begin position="250"/>
        <end position="382"/>
    </location>
</feature>
<feature type="transmembrane region" description="Helical" evidence="3">
    <location>
        <begin position="187"/>
        <end position="209"/>
    </location>
</feature>
<dbReference type="InterPro" id="IPR043128">
    <property type="entry name" value="Rev_trsase/Diguanyl_cyclase"/>
</dbReference>
<dbReference type="EMBL" id="VNIM01000050">
    <property type="protein sequence ID" value="TVV73223.1"/>
    <property type="molecule type" value="Genomic_DNA"/>
</dbReference>
<dbReference type="GO" id="GO:0052621">
    <property type="term" value="F:diguanylate cyclase activity"/>
    <property type="evidence" value="ECO:0007669"/>
    <property type="project" value="UniProtKB-EC"/>
</dbReference>
<feature type="transmembrane region" description="Helical" evidence="3">
    <location>
        <begin position="63"/>
        <end position="83"/>
    </location>
</feature>
<feature type="transmembrane region" description="Helical" evidence="3">
    <location>
        <begin position="126"/>
        <end position="143"/>
    </location>
</feature>
<dbReference type="Gene3D" id="3.30.70.270">
    <property type="match status" value="1"/>
</dbReference>
<sequence length="391" mass="41513">MSEGLSVLSSLLLLSAMLSIILSIAWATLGRARHALTWAAAFGLGTLQWTANIAFMLLGGSTILFMTVNMLSIVVSALLAIGFRQRAGARTYLPWLLLGGVGTILLVFCTTYVVPEVAIAKAAPQIFRGVVLMLAAGAVMTPGRRTNAAERSAVGMLWAFALFSVIVAVVAIGWGGPASHLAGLDRWILLLGLPTAFAGTGLFAVFLIAADLAERMRLLASRDPLTGILNRRGFEEEARRVIANAVRHRQPLSLALADLDRFKAVNDMHGHAAGDALLCRFAGMIGEAVRTGDLFGRIGGEEFVLLLVNTPGEAAVAVVDRLRREVATQTLDTDPPMTVTTSFGVAELVPGEASLDTLIARADRALYRSKLNGRDRVSFAGREPVAEATPA</sequence>
<protein>
    <recommendedName>
        <fullName evidence="1">diguanylate cyclase</fullName>
        <ecNumber evidence="1">2.7.7.65</ecNumber>
    </recommendedName>
</protein>
<accession>A0A558R1H0</accession>
<dbReference type="NCBIfam" id="TIGR00254">
    <property type="entry name" value="GGDEF"/>
    <property type="match status" value="1"/>
</dbReference>
<dbReference type="InterPro" id="IPR029787">
    <property type="entry name" value="Nucleotide_cyclase"/>
</dbReference>
<name>A0A558R1H0_9SPHN</name>
<dbReference type="Proteomes" id="UP000318681">
    <property type="component" value="Unassembled WGS sequence"/>
</dbReference>
<gene>
    <name evidence="5" type="ORF">FOY91_12750</name>
</gene>
<dbReference type="PANTHER" id="PTHR45138:SF9">
    <property type="entry name" value="DIGUANYLATE CYCLASE DGCM-RELATED"/>
    <property type="match status" value="1"/>
</dbReference>
<dbReference type="Pfam" id="PF00990">
    <property type="entry name" value="GGDEF"/>
    <property type="match status" value="1"/>
</dbReference>
<feature type="transmembrane region" description="Helical" evidence="3">
    <location>
        <begin position="95"/>
        <end position="114"/>
    </location>
</feature>
<dbReference type="InterPro" id="IPR000160">
    <property type="entry name" value="GGDEF_dom"/>
</dbReference>
<keyword evidence="3" id="KW-0472">Membrane</keyword>
<keyword evidence="3" id="KW-1133">Transmembrane helix</keyword>
<dbReference type="RefSeq" id="WP_145152437.1">
    <property type="nucleotide sequence ID" value="NZ_VNIM01000050.1"/>
</dbReference>
<reference evidence="5 6" key="1">
    <citation type="submission" date="2019-07" db="EMBL/GenBank/DDBJ databases">
        <title>Sphingomonas solaris sp. nov., isolated from a solar panel from Boston, Massachusetts.</title>
        <authorList>
            <person name="Tanner K."/>
            <person name="Pascual J."/>
            <person name="Mancuso C."/>
            <person name="Pereto J."/>
            <person name="Khalil A."/>
            <person name="Vilanova C."/>
        </authorList>
    </citation>
    <scope>NUCLEOTIDE SEQUENCE [LARGE SCALE GENOMIC DNA]</scope>
    <source>
        <strain evidence="5 6">R4DWN</strain>
    </source>
</reference>
<dbReference type="SUPFAM" id="SSF55073">
    <property type="entry name" value="Nucleotide cyclase"/>
    <property type="match status" value="1"/>
</dbReference>
<comment type="caution">
    <text evidence="5">The sequence shown here is derived from an EMBL/GenBank/DDBJ whole genome shotgun (WGS) entry which is preliminary data.</text>
</comment>
<dbReference type="InterPro" id="IPR050469">
    <property type="entry name" value="Diguanylate_Cyclase"/>
</dbReference>
<evidence type="ECO:0000313" key="6">
    <source>
        <dbReference type="Proteomes" id="UP000318681"/>
    </source>
</evidence>
<feature type="transmembrane region" description="Helical" evidence="3">
    <location>
        <begin position="6"/>
        <end position="29"/>
    </location>
</feature>
<dbReference type="AlphaFoldDB" id="A0A558R1H0"/>
<dbReference type="PROSITE" id="PS50887">
    <property type="entry name" value="GGDEF"/>
    <property type="match status" value="1"/>
</dbReference>
<evidence type="ECO:0000259" key="4">
    <source>
        <dbReference type="PROSITE" id="PS50887"/>
    </source>
</evidence>
<evidence type="ECO:0000256" key="1">
    <source>
        <dbReference type="ARBA" id="ARBA00012528"/>
    </source>
</evidence>
<organism evidence="5 6">
    <name type="scientific">Alterirhizorhabdus solaris</name>
    <dbReference type="NCBI Taxonomy" id="2529389"/>
    <lineage>
        <taxon>Bacteria</taxon>
        <taxon>Pseudomonadati</taxon>
        <taxon>Pseudomonadota</taxon>
        <taxon>Alphaproteobacteria</taxon>
        <taxon>Sphingomonadales</taxon>
        <taxon>Rhizorhabdaceae</taxon>
        <taxon>Alterirhizorhabdus</taxon>
    </lineage>
</organism>
<evidence type="ECO:0000256" key="3">
    <source>
        <dbReference type="SAM" id="Phobius"/>
    </source>
</evidence>
<dbReference type="EC" id="2.7.7.65" evidence="1"/>